<feature type="coiled-coil region" evidence="9">
    <location>
        <begin position="393"/>
        <end position="427"/>
    </location>
</feature>
<dbReference type="GO" id="GO:0005737">
    <property type="term" value="C:cytoplasm"/>
    <property type="evidence" value="ECO:0007669"/>
    <property type="project" value="TreeGrafter"/>
</dbReference>
<evidence type="ECO:0000256" key="1">
    <source>
        <dbReference type="ARBA" id="ARBA00000707"/>
    </source>
</evidence>
<evidence type="ECO:0000313" key="13">
    <source>
        <dbReference type="Proteomes" id="UP000559256"/>
    </source>
</evidence>
<dbReference type="InterPro" id="IPR038765">
    <property type="entry name" value="Papain-like_cys_pep_sf"/>
</dbReference>
<feature type="region of interest" description="Disordered" evidence="10">
    <location>
        <begin position="169"/>
        <end position="216"/>
    </location>
</feature>
<evidence type="ECO:0000259" key="11">
    <source>
        <dbReference type="PROSITE" id="PS52048"/>
    </source>
</evidence>
<dbReference type="Pfam" id="PF18031">
    <property type="entry name" value="UCH_C"/>
    <property type="match status" value="1"/>
</dbReference>
<evidence type="ECO:0000256" key="8">
    <source>
        <dbReference type="PROSITE-ProRule" id="PRU01393"/>
    </source>
</evidence>
<dbReference type="AlphaFoldDB" id="A0A8H5CZV0"/>
<dbReference type="InterPro" id="IPR041507">
    <property type="entry name" value="UCH_C"/>
</dbReference>
<evidence type="ECO:0000256" key="3">
    <source>
        <dbReference type="ARBA" id="ARBA00012759"/>
    </source>
</evidence>
<evidence type="ECO:0000256" key="10">
    <source>
        <dbReference type="SAM" id="MobiDB-lite"/>
    </source>
</evidence>
<comment type="caution">
    <text evidence="12">The sequence shown here is derived from an EMBL/GenBank/DDBJ whole genome shotgun (WGS) entry which is preliminary data.</text>
</comment>
<evidence type="ECO:0000256" key="4">
    <source>
        <dbReference type="ARBA" id="ARBA00022670"/>
    </source>
</evidence>
<feature type="region of interest" description="Disordered" evidence="10">
    <location>
        <begin position="460"/>
        <end position="516"/>
    </location>
</feature>
<sequence length="516" mass="57884">MDNNGHPGPDLVGGPFAVIESDPGVFTSLTRKLGIKNIDFVELYDIEPWAVDHLKNLHGLILCFHYAKDSHRPADFEDPAAERVWFANQLSDDACATLAILNVVFNCPSLDIGPTLESFKTETSQMSSVIKGLAISSSSYIRNAHNSFARPADLRGALNTISITTLNAHAAAQKKAKQKAKESEKPPPKKRGRKPKEKTSTEKSAKNKPEDSSKNEEEAYHFIGYVPAHGKVWELDGFKSGPLEVGELANAHAGSSGVLDSSPSSSRLPDAPPAFLSTQGWMDVVRPALRMKMQKYGSSIRFSLLALVSGTYERANDEWEYWRRDRVVLERRLDEVDPGNWRSKVDPNNLLGAAEHAFTHPLSQSRIFAADFASRRNKRDMSILTMSAVGELCSEWEETVKNVVKAKVDLEDELSRAKRDHSEHLKRTHDYEPFLAEFVRCLENEDLLDDLLDLRFGGRKKASQNKDGSRGPAKKKMRGLDADDDDSKYKNDDEDWEEGSEEMIDKDDDDWKPNRR</sequence>
<feature type="compositionally biased region" description="Basic and acidic residues" evidence="10">
    <location>
        <begin position="197"/>
        <end position="216"/>
    </location>
</feature>
<feature type="site" description="Important for enzyme activity" evidence="8">
    <location>
        <position position="236"/>
    </location>
</feature>
<evidence type="ECO:0000256" key="9">
    <source>
        <dbReference type="SAM" id="Coils"/>
    </source>
</evidence>
<dbReference type="PROSITE" id="PS52048">
    <property type="entry name" value="UCH_DOMAIN"/>
    <property type="match status" value="1"/>
</dbReference>
<feature type="domain" description="UCH catalytic" evidence="11">
    <location>
        <begin position="15"/>
        <end position="309"/>
    </location>
</feature>
<evidence type="ECO:0000256" key="7">
    <source>
        <dbReference type="ARBA" id="ARBA00022807"/>
    </source>
</evidence>
<dbReference type="SUPFAM" id="SSF54001">
    <property type="entry name" value="Cysteine proteinases"/>
    <property type="match status" value="1"/>
</dbReference>
<keyword evidence="7 8" id="KW-0788">Thiol protease</keyword>
<comment type="catalytic activity">
    <reaction evidence="1 8">
        <text>Thiol-dependent hydrolysis of ester, thioester, amide, peptide and isopeptide bonds formed by the C-terminal Gly of ubiquitin (a 76-residue protein attached to proteins as an intracellular targeting signal).</text>
        <dbReference type="EC" id="3.4.19.12"/>
    </reaction>
</comment>
<keyword evidence="13" id="KW-1185">Reference proteome</keyword>
<dbReference type="PANTHER" id="PTHR10589:SF16">
    <property type="entry name" value="UBIQUITIN CARBOXYL-TERMINAL HYDROLASE ISOZYME L5"/>
    <property type="match status" value="1"/>
</dbReference>
<gene>
    <name evidence="12" type="ORF">D9758_010490</name>
</gene>
<dbReference type="Proteomes" id="UP000559256">
    <property type="component" value="Unassembled WGS sequence"/>
</dbReference>
<name>A0A8H5CZV0_9AGAR</name>
<dbReference type="InterPro" id="IPR001578">
    <property type="entry name" value="Peptidase_C12_UCH"/>
</dbReference>
<dbReference type="OrthoDB" id="1924260at2759"/>
<evidence type="ECO:0000256" key="2">
    <source>
        <dbReference type="ARBA" id="ARBA00009326"/>
    </source>
</evidence>
<keyword evidence="4 8" id="KW-0645">Protease</keyword>
<feature type="active site" description="Nucleophile" evidence="8">
    <location>
        <position position="95"/>
    </location>
</feature>
<evidence type="ECO:0000313" key="12">
    <source>
        <dbReference type="EMBL" id="KAF5350910.1"/>
    </source>
</evidence>
<evidence type="ECO:0000256" key="6">
    <source>
        <dbReference type="ARBA" id="ARBA00022801"/>
    </source>
</evidence>
<keyword evidence="5 8" id="KW-0833">Ubl conjugation pathway</keyword>
<dbReference type="GO" id="GO:0016579">
    <property type="term" value="P:protein deubiquitination"/>
    <property type="evidence" value="ECO:0007669"/>
    <property type="project" value="TreeGrafter"/>
</dbReference>
<dbReference type="InterPro" id="IPR036959">
    <property type="entry name" value="Peptidase_C12_UCH_sf"/>
</dbReference>
<keyword evidence="9" id="KW-0175">Coiled coil</keyword>
<dbReference type="EC" id="3.4.19.12" evidence="3 8"/>
<dbReference type="PANTHER" id="PTHR10589">
    <property type="entry name" value="UBIQUITIN CARBOXYL-TERMINAL HYDROLASE"/>
    <property type="match status" value="1"/>
</dbReference>
<dbReference type="EMBL" id="JAACJM010000072">
    <property type="protein sequence ID" value="KAF5350910.1"/>
    <property type="molecule type" value="Genomic_DNA"/>
</dbReference>
<feature type="site" description="Transition state stabilizer" evidence="8">
    <location>
        <position position="89"/>
    </location>
</feature>
<protein>
    <recommendedName>
        <fullName evidence="3 8">ubiquitinyl hydrolase 1</fullName>
        <ecNumber evidence="3 8">3.4.19.12</ecNumber>
    </recommendedName>
</protein>
<feature type="compositionally biased region" description="Acidic residues" evidence="10">
    <location>
        <begin position="482"/>
        <end position="508"/>
    </location>
</feature>
<keyword evidence="6 8" id="KW-0378">Hydrolase</keyword>
<dbReference type="GO" id="GO:0006511">
    <property type="term" value="P:ubiquitin-dependent protein catabolic process"/>
    <property type="evidence" value="ECO:0007669"/>
    <property type="project" value="UniProtKB-UniRule"/>
</dbReference>
<dbReference type="Gene3D" id="3.40.532.10">
    <property type="entry name" value="Peptidase C12, ubiquitin carboxyl-terminal hydrolase"/>
    <property type="match status" value="1"/>
</dbReference>
<proteinExistence type="inferred from homology"/>
<evidence type="ECO:0000256" key="5">
    <source>
        <dbReference type="ARBA" id="ARBA00022786"/>
    </source>
</evidence>
<feature type="active site" description="Proton donor" evidence="8">
    <location>
        <position position="221"/>
    </location>
</feature>
<dbReference type="Pfam" id="PF01088">
    <property type="entry name" value="Peptidase_C12"/>
    <property type="match status" value="1"/>
</dbReference>
<organism evidence="12 13">
    <name type="scientific">Tetrapyrgos nigripes</name>
    <dbReference type="NCBI Taxonomy" id="182062"/>
    <lineage>
        <taxon>Eukaryota</taxon>
        <taxon>Fungi</taxon>
        <taxon>Dikarya</taxon>
        <taxon>Basidiomycota</taxon>
        <taxon>Agaricomycotina</taxon>
        <taxon>Agaricomycetes</taxon>
        <taxon>Agaricomycetidae</taxon>
        <taxon>Agaricales</taxon>
        <taxon>Marasmiineae</taxon>
        <taxon>Marasmiaceae</taxon>
        <taxon>Tetrapyrgos</taxon>
    </lineage>
</organism>
<dbReference type="GO" id="GO:0004843">
    <property type="term" value="F:cysteine-type deubiquitinase activity"/>
    <property type="evidence" value="ECO:0007669"/>
    <property type="project" value="UniProtKB-UniRule"/>
</dbReference>
<comment type="similarity">
    <text evidence="2 8">Belongs to the peptidase C12 family.</text>
</comment>
<reference evidence="12 13" key="1">
    <citation type="journal article" date="2020" name="ISME J.">
        <title>Uncovering the hidden diversity of litter-decomposition mechanisms in mushroom-forming fungi.</title>
        <authorList>
            <person name="Floudas D."/>
            <person name="Bentzer J."/>
            <person name="Ahren D."/>
            <person name="Johansson T."/>
            <person name="Persson P."/>
            <person name="Tunlid A."/>
        </authorList>
    </citation>
    <scope>NUCLEOTIDE SEQUENCE [LARGE SCALE GENOMIC DNA]</scope>
    <source>
        <strain evidence="12 13">CBS 291.85</strain>
    </source>
</reference>
<accession>A0A8H5CZV0</accession>